<feature type="transmembrane region" description="Helical" evidence="7">
    <location>
        <begin position="49"/>
        <end position="67"/>
    </location>
</feature>
<comment type="similarity">
    <text evidence="2">Belongs to the acyltransferase 3 family.</text>
</comment>
<evidence type="ECO:0000256" key="4">
    <source>
        <dbReference type="ARBA" id="ARBA00022692"/>
    </source>
</evidence>
<dbReference type="GO" id="GO:0016413">
    <property type="term" value="F:O-acetyltransferase activity"/>
    <property type="evidence" value="ECO:0007669"/>
    <property type="project" value="TreeGrafter"/>
</dbReference>
<evidence type="ECO:0000313" key="9">
    <source>
        <dbReference type="EMBL" id="EMJ90699.1"/>
    </source>
</evidence>
<dbReference type="OrthoDB" id="321153at2"/>
<comment type="subcellular location">
    <subcellularLocation>
        <location evidence="1">Cell membrane</location>
        <topology evidence="1">Multi-pass membrane protein</topology>
    </subcellularLocation>
</comment>
<feature type="transmembrane region" description="Helical" evidence="7">
    <location>
        <begin position="184"/>
        <end position="202"/>
    </location>
</feature>
<evidence type="ECO:0000256" key="3">
    <source>
        <dbReference type="ARBA" id="ARBA00022475"/>
    </source>
</evidence>
<evidence type="ECO:0000256" key="6">
    <source>
        <dbReference type="ARBA" id="ARBA00023136"/>
    </source>
</evidence>
<keyword evidence="6 7" id="KW-0472">Membrane</keyword>
<dbReference type="AlphaFoldDB" id="M6CG33"/>
<feature type="transmembrane region" description="Helical" evidence="7">
    <location>
        <begin position="116"/>
        <end position="134"/>
    </location>
</feature>
<comment type="caution">
    <text evidence="9">The sequence shown here is derived from an EMBL/GenBank/DDBJ whole genome shotgun (WGS) entry which is preliminary data.</text>
</comment>
<feature type="transmembrane region" description="Helical" evidence="7">
    <location>
        <begin position="154"/>
        <end position="172"/>
    </location>
</feature>
<evidence type="ECO:0000256" key="7">
    <source>
        <dbReference type="SAM" id="Phobius"/>
    </source>
</evidence>
<reference evidence="9 10" key="1">
    <citation type="submission" date="2013-01" db="EMBL/GenBank/DDBJ databases">
        <authorList>
            <person name="Harkins D.M."/>
            <person name="Durkin A.S."/>
            <person name="Brinkac L.M."/>
            <person name="Haft D.H."/>
            <person name="Selengut J.D."/>
            <person name="Sanka R."/>
            <person name="DePew J."/>
            <person name="Purushe J."/>
            <person name="Galloway R.L."/>
            <person name="Vinetz J.M."/>
            <person name="Sutton G.G."/>
            <person name="Nierman W.C."/>
            <person name="Fouts D.E."/>
        </authorList>
    </citation>
    <scope>NUCLEOTIDE SEQUENCE [LARGE SCALE GENOMIC DNA]</scope>
    <source>
        <strain evidence="9 10">79601</strain>
    </source>
</reference>
<keyword evidence="4 7" id="KW-0812">Transmembrane</keyword>
<dbReference type="RefSeq" id="WP_020775295.1">
    <property type="nucleotide sequence ID" value="NZ_ANIK01000121.1"/>
</dbReference>
<dbReference type="Pfam" id="PF01757">
    <property type="entry name" value="Acyl_transf_3"/>
    <property type="match status" value="1"/>
</dbReference>
<organism evidence="9 10">
    <name type="scientific">Leptospira alstonii serovar Sichuan str. 79601</name>
    <dbReference type="NCBI Taxonomy" id="1218565"/>
    <lineage>
        <taxon>Bacteria</taxon>
        <taxon>Pseudomonadati</taxon>
        <taxon>Spirochaetota</taxon>
        <taxon>Spirochaetia</taxon>
        <taxon>Leptospirales</taxon>
        <taxon>Leptospiraceae</taxon>
        <taxon>Leptospira</taxon>
    </lineage>
</organism>
<protein>
    <submittedName>
        <fullName evidence="9">Acyltransferase</fullName>
    </submittedName>
</protein>
<evidence type="ECO:0000313" key="10">
    <source>
        <dbReference type="Proteomes" id="UP000011988"/>
    </source>
</evidence>
<dbReference type="GO" id="GO:0005886">
    <property type="term" value="C:plasma membrane"/>
    <property type="evidence" value="ECO:0007669"/>
    <property type="project" value="UniProtKB-SubCell"/>
</dbReference>
<keyword evidence="5 7" id="KW-1133">Transmembrane helix</keyword>
<feature type="domain" description="Acyltransferase 3" evidence="8">
    <location>
        <begin position="46"/>
        <end position="368"/>
    </location>
</feature>
<keyword evidence="9" id="KW-0808">Transferase</keyword>
<dbReference type="InterPro" id="IPR002656">
    <property type="entry name" value="Acyl_transf_3_dom"/>
</dbReference>
<evidence type="ECO:0000259" key="8">
    <source>
        <dbReference type="Pfam" id="PF01757"/>
    </source>
</evidence>
<feature type="transmembrane region" description="Helical" evidence="7">
    <location>
        <begin position="214"/>
        <end position="234"/>
    </location>
</feature>
<dbReference type="PANTHER" id="PTHR40074:SF2">
    <property type="entry name" value="O-ACETYLTRANSFERASE WECH"/>
    <property type="match status" value="1"/>
</dbReference>
<keyword evidence="9" id="KW-0012">Acyltransferase</keyword>
<feature type="transmembrane region" description="Helical" evidence="7">
    <location>
        <begin position="6"/>
        <end position="28"/>
    </location>
</feature>
<evidence type="ECO:0000256" key="5">
    <source>
        <dbReference type="ARBA" id="ARBA00022989"/>
    </source>
</evidence>
<proteinExistence type="inferred from homology"/>
<dbReference type="Proteomes" id="UP000011988">
    <property type="component" value="Unassembled WGS sequence"/>
</dbReference>
<dbReference type="PANTHER" id="PTHR40074">
    <property type="entry name" value="O-ACETYLTRANSFERASE WECH"/>
    <property type="match status" value="1"/>
</dbReference>
<feature type="transmembrane region" description="Helical" evidence="7">
    <location>
        <begin position="353"/>
        <end position="379"/>
    </location>
</feature>
<feature type="transmembrane region" description="Helical" evidence="7">
    <location>
        <begin position="259"/>
        <end position="278"/>
    </location>
</feature>
<accession>M6CG33</accession>
<evidence type="ECO:0000256" key="2">
    <source>
        <dbReference type="ARBA" id="ARBA00007400"/>
    </source>
</evidence>
<feature type="transmembrane region" description="Helical" evidence="7">
    <location>
        <begin position="313"/>
        <end position="333"/>
    </location>
</feature>
<dbReference type="GO" id="GO:0009246">
    <property type="term" value="P:enterobacterial common antigen biosynthetic process"/>
    <property type="evidence" value="ECO:0007669"/>
    <property type="project" value="TreeGrafter"/>
</dbReference>
<feature type="transmembrane region" description="Helical" evidence="7">
    <location>
        <begin position="87"/>
        <end position="104"/>
    </location>
</feature>
<name>M6CG33_9LEPT</name>
<sequence length="390" mass="45012">MISNLSLFIDLFGLCILILTCILSDVPSQILLSSPKKEASSNRSQSVDFIRGLAITGIVFIHVNSYYQYFGPDEKPSAFTLALSNLSRFGVPAFILSSGIFLKFTNWKDYWKPKILSLLVPYFIVSFFAAYVKLQTLPNWSEYLNGVLLGTWCAPYYFVPLLVSFYLIFPFLKRILPESPKSVFILIVTALFLNFLSNHAFRHFEIPLLKTIEPVLPTGFIFFFTFGLLAGKWFKEPNAFLRLSERTKSPRFPYSFRKILFYGILSYLVVVGIAGYLWKFDSSNHLIFYPLAVFLFLFLWAENAQDRKRHKGFVSVFAFVGKNSMGIFLLHPILIHWMHAWNPFHRGFAWPMIWIVGFANVVVPLFIWLFMINAAGLIFRRGDSRAKPKK</sequence>
<keyword evidence="3" id="KW-1003">Cell membrane</keyword>
<evidence type="ECO:0000256" key="1">
    <source>
        <dbReference type="ARBA" id="ARBA00004651"/>
    </source>
</evidence>
<dbReference type="EMBL" id="ANIK01000121">
    <property type="protein sequence ID" value="EMJ90699.1"/>
    <property type="molecule type" value="Genomic_DNA"/>
</dbReference>
<gene>
    <name evidence="9" type="ORF">LEP1GSC194_0975</name>
</gene>
<feature type="transmembrane region" description="Helical" evidence="7">
    <location>
        <begin position="284"/>
        <end position="301"/>
    </location>
</feature>
<dbReference type="PATRIC" id="fig|1218565.3.peg.4466"/>